<dbReference type="InterPro" id="IPR051599">
    <property type="entry name" value="Cell_Envelope_Assoc"/>
</dbReference>
<accession>A0ABR2H321</accession>
<reference evidence="1 2" key="1">
    <citation type="submission" date="2024-04" db="EMBL/GenBank/DDBJ databases">
        <title>Tritrichomonas musculus Genome.</title>
        <authorList>
            <person name="Alves-Ferreira E."/>
            <person name="Grigg M."/>
            <person name="Lorenzi H."/>
            <person name="Galac M."/>
        </authorList>
    </citation>
    <scope>NUCLEOTIDE SEQUENCE [LARGE SCALE GENOMIC DNA]</scope>
    <source>
        <strain evidence="1 2">EAF2021</strain>
    </source>
</reference>
<sequence length="262" mass="29703">MTSEIAKNINLIAEFCGKRDINSLDKTELRNKYGIDQVDVMVLFGGSIICGGDILAEGMKNKIAKKYIIVGGAGHTTEALRIKMRNAYPEVATEGLPEAEIFQNYLKMKYNLHADYLECKSTNCGNNISYLLDLLKNNNITCNYIIISQDATMQYRMGACLRKFANFTIINYATYTVKVINDNGNLKFNESILGMWDMERYITLLMGEIPRLTDDENGYGPKGKNFISHVDIPEEINRAFNELKVVYSDKIREANPLFATRK</sequence>
<name>A0ABR2H321_9EUKA</name>
<keyword evidence="2" id="KW-1185">Reference proteome</keyword>
<organism evidence="1 2">
    <name type="scientific">Tritrichomonas musculus</name>
    <dbReference type="NCBI Taxonomy" id="1915356"/>
    <lineage>
        <taxon>Eukaryota</taxon>
        <taxon>Metamonada</taxon>
        <taxon>Parabasalia</taxon>
        <taxon>Tritrichomonadida</taxon>
        <taxon>Tritrichomonadidae</taxon>
        <taxon>Tritrichomonas</taxon>
    </lineage>
</organism>
<comment type="caution">
    <text evidence="1">The sequence shown here is derived from an EMBL/GenBank/DDBJ whole genome shotgun (WGS) entry which is preliminary data.</text>
</comment>
<evidence type="ECO:0000313" key="2">
    <source>
        <dbReference type="Proteomes" id="UP001470230"/>
    </source>
</evidence>
<dbReference type="Proteomes" id="UP001470230">
    <property type="component" value="Unassembled WGS sequence"/>
</dbReference>
<evidence type="ECO:0000313" key="1">
    <source>
        <dbReference type="EMBL" id="KAK8840301.1"/>
    </source>
</evidence>
<dbReference type="PANTHER" id="PTHR30336:SF20">
    <property type="entry name" value="DUF218 DOMAIN-CONTAINING PROTEIN"/>
    <property type="match status" value="1"/>
</dbReference>
<proteinExistence type="predicted"/>
<dbReference type="EMBL" id="JAPFFF010000047">
    <property type="protein sequence ID" value="KAK8840301.1"/>
    <property type="molecule type" value="Genomic_DNA"/>
</dbReference>
<dbReference type="Gene3D" id="1.10.3620.10">
    <property type="entry name" value="YdcF like domain"/>
    <property type="match status" value="1"/>
</dbReference>
<dbReference type="PANTHER" id="PTHR30336">
    <property type="entry name" value="INNER MEMBRANE PROTEIN, PROBABLE PERMEASE"/>
    <property type="match status" value="1"/>
</dbReference>
<protein>
    <recommendedName>
        <fullName evidence="3">DUF218 domain-containing protein</fullName>
    </recommendedName>
</protein>
<dbReference type="Gene3D" id="3.40.50.620">
    <property type="entry name" value="HUPs"/>
    <property type="match status" value="1"/>
</dbReference>
<gene>
    <name evidence="1" type="ORF">M9Y10_030856</name>
</gene>
<dbReference type="InterPro" id="IPR014729">
    <property type="entry name" value="Rossmann-like_a/b/a_fold"/>
</dbReference>
<evidence type="ECO:0008006" key="3">
    <source>
        <dbReference type="Google" id="ProtNLM"/>
    </source>
</evidence>